<gene>
    <name evidence="2" type="ORF">PoB_005793000</name>
</gene>
<comment type="caution">
    <text evidence="2">The sequence shown here is derived from an EMBL/GenBank/DDBJ whole genome shotgun (WGS) entry which is preliminary data.</text>
</comment>
<dbReference type="AlphaFoldDB" id="A0AAV4CIK2"/>
<accession>A0AAV4CIK2</accession>
<dbReference type="Proteomes" id="UP000735302">
    <property type="component" value="Unassembled WGS sequence"/>
</dbReference>
<protein>
    <submittedName>
        <fullName evidence="2">Uncharacterized protein</fullName>
    </submittedName>
</protein>
<reference evidence="2 3" key="1">
    <citation type="journal article" date="2021" name="Elife">
        <title>Chloroplast acquisition without the gene transfer in kleptoplastic sea slugs, Plakobranchus ocellatus.</title>
        <authorList>
            <person name="Maeda T."/>
            <person name="Takahashi S."/>
            <person name="Yoshida T."/>
            <person name="Shimamura S."/>
            <person name="Takaki Y."/>
            <person name="Nagai Y."/>
            <person name="Toyoda A."/>
            <person name="Suzuki Y."/>
            <person name="Arimoto A."/>
            <person name="Ishii H."/>
            <person name="Satoh N."/>
            <person name="Nishiyama T."/>
            <person name="Hasebe M."/>
            <person name="Maruyama T."/>
            <person name="Minagawa J."/>
            <person name="Obokata J."/>
            <person name="Shigenobu S."/>
        </authorList>
    </citation>
    <scope>NUCLEOTIDE SEQUENCE [LARGE SCALE GENOMIC DNA]</scope>
</reference>
<name>A0AAV4CIK2_9GAST</name>
<organism evidence="2 3">
    <name type="scientific">Plakobranchus ocellatus</name>
    <dbReference type="NCBI Taxonomy" id="259542"/>
    <lineage>
        <taxon>Eukaryota</taxon>
        <taxon>Metazoa</taxon>
        <taxon>Spiralia</taxon>
        <taxon>Lophotrochozoa</taxon>
        <taxon>Mollusca</taxon>
        <taxon>Gastropoda</taxon>
        <taxon>Heterobranchia</taxon>
        <taxon>Euthyneura</taxon>
        <taxon>Panpulmonata</taxon>
        <taxon>Sacoglossa</taxon>
        <taxon>Placobranchoidea</taxon>
        <taxon>Plakobranchidae</taxon>
        <taxon>Plakobranchus</taxon>
    </lineage>
</organism>
<evidence type="ECO:0000313" key="2">
    <source>
        <dbReference type="EMBL" id="GFO31425.1"/>
    </source>
</evidence>
<evidence type="ECO:0000256" key="1">
    <source>
        <dbReference type="SAM" id="MobiDB-lite"/>
    </source>
</evidence>
<proteinExistence type="predicted"/>
<feature type="region of interest" description="Disordered" evidence="1">
    <location>
        <begin position="30"/>
        <end position="50"/>
    </location>
</feature>
<keyword evidence="3" id="KW-1185">Reference proteome</keyword>
<sequence length="93" mass="10254">MNDPEIDRLCPKHALCLFHGKVRLLQPLDESSDPSEFLRGSPGLERGPIGRLQSPPRIFLISFSQRGSGLFLSLSFQKVCSGIHSDTVFGMPS</sequence>
<dbReference type="EMBL" id="BLXT01006392">
    <property type="protein sequence ID" value="GFO31425.1"/>
    <property type="molecule type" value="Genomic_DNA"/>
</dbReference>
<evidence type="ECO:0000313" key="3">
    <source>
        <dbReference type="Proteomes" id="UP000735302"/>
    </source>
</evidence>